<evidence type="ECO:0000313" key="2">
    <source>
        <dbReference type="Proteomes" id="UP000673691"/>
    </source>
</evidence>
<comment type="caution">
    <text evidence="1">The sequence shown here is derived from an EMBL/GenBank/DDBJ whole genome shotgun (WGS) entry which is preliminary data.</text>
</comment>
<dbReference type="Proteomes" id="UP000673691">
    <property type="component" value="Unassembled WGS sequence"/>
</dbReference>
<dbReference type="AlphaFoldDB" id="A0A8H7ZLV9"/>
<gene>
    <name evidence="1" type="ORF">BJ554DRAFT_5086</name>
</gene>
<feature type="non-terminal residue" evidence="1">
    <location>
        <position position="83"/>
    </location>
</feature>
<organism evidence="1 2">
    <name type="scientific">Olpidium bornovanus</name>
    <dbReference type="NCBI Taxonomy" id="278681"/>
    <lineage>
        <taxon>Eukaryota</taxon>
        <taxon>Fungi</taxon>
        <taxon>Fungi incertae sedis</taxon>
        <taxon>Olpidiomycota</taxon>
        <taxon>Olpidiomycotina</taxon>
        <taxon>Olpidiomycetes</taxon>
        <taxon>Olpidiales</taxon>
        <taxon>Olpidiaceae</taxon>
        <taxon>Olpidium</taxon>
    </lineage>
</organism>
<proteinExistence type="predicted"/>
<sequence length="83" mass="8999">MLGEEREVSAEAVFKAAKAEDETNDFSQLAALLDGTKNSEIEGLVERSITSGKTFSAELISTIYLGSPSHSKTGNRRRSSVFM</sequence>
<evidence type="ECO:0000313" key="1">
    <source>
        <dbReference type="EMBL" id="KAG5455487.1"/>
    </source>
</evidence>
<accession>A0A8H7ZLV9</accession>
<reference evidence="1 2" key="1">
    <citation type="journal article" name="Sci. Rep.">
        <title>Genome-scale phylogenetic analyses confirm Olpidium as the closest living zoosporic fungus to the non-flagellated, terrestrial fungi.</title>
        <authorList>
            <person name="Chang Y."/>
            <person name="Rochon D."/>
            <person name="Sekimoto S."/>
            <person name="Wang Y."/>
            <person name="Chovatia M."/>
            <person name="Sandor L."/>
            <person name="Salamov A."/>
            <person name="Grigoriev I.V."/>
            <person name="Stajich J.E."/>
            <person name="Spatafora J.W."/>
        </authorList>
    </citation>
    <scope>NUCLEOTIDE SEQUENCE [LARGE SCALE GENOMIC DNA]</scope>
    <source>
        <strain evidence="1">S191</strain>
    </source>
</reference>
<name>A0A8H7ZLV9_9FUNG</name>
<keyword evidence="2" id="KW-1185">Reference proteome</keyword>
<dbReference type="EMBL" id="JAEFCI010013300">
    <property type="protein sequence ID" value="KAG5455487.1"/>
    <property type="molecule type" value="Genomic_DNA"/>
</dbReference>
<protein>
    <submittedName>
        <fullName evidence="1">Uncharacterized protein</fullName>
    </submittedName>
</protein>